<accession>A0ABR0WAV2</accession>
<dbReference type="Proteomes" id="UP001318860">
    <property type="component" value="Unassembled WGS sequence"/>
</dbReference>
<dbReference type="SUPFAM" id="SSF56219">
    <property type="entry name" value="DNase I-like"/>
    <property type="match status" value="1"/>
</dbReference>
<dbReference type="InterPro" id="IPR005135">
    <property type="entry name" value="Endo/exonuclease/phosphatase"/>
</dbReference>
<name>A0ABR0WAV2_REHGL</name>
<dbReference type="CDD" id="cd06222">
    <property type="entry name" value="RNase_H_like"/>
    <property type="match status" value="1"/>
</dbReference>
<evidence type="ECO:0000313" key="3">
    <source>
        <dbReference type="Proteomes" id="UP001318860"/>
    </source>
</evidence>
<protein>
    <recommendedName>
        <fullName evidence="1">Reverse transcriptase domain-containing protein</fullName>
    </recommendedName>
</protein>
<sequence length="1287" mass="146155">MSILCWNCRGLGNPRTIHELRDFIRSKAPQLVFLSETKCKAPIVDKIKNSLDLFGFAIDARGRSGGLALLWHKDTSVSLRSYSDRYIDVDVEILGRSFRFTGVYGEPNVSLRRHNWAHLRNLADSPDKPWLMGGDFNEVLTQDEFQSSNLRADWQMALFRDTLSHLGMFDLGFEGPKFTWNRIAISPSTQRARLDRAVCNTAWHDVFPWSRVNHYPSFFSDHAAIHIQIRNKDPSTQRPRKKRPFRFEALWVRTSDCEEVIKNSWDSDVHSLLDNIKNCSIGLMNWGHHYKDSLEESISGIKKKLTFLRAGHICNAAKTEITELQNKLELYLDLLDLKWKQRAKFHWTSQKKIEQIILDHFGSIFTSSSPSDDDISKALGRLTPRISSAQNQTLLEPYTEREIVKALKHMHPFKSPGPDGMSPVFFQKFWHLIGTDVVNFILNFLNNGVFNRDINFTHIVLIPKTKSPELITHFRPISLCNVVYKIASKVLANRIKIVLPDIISESQSAFVPGRLITDNVLIAHEIHHFMRTKSPSSTGLMSIKLDMSKAFDRVEWVFIRKTMRALGFHPDFITRIMSCVSTSSFSFLLNGSEFGHLTPERGIRQGDPLSPYLFIICSEVFSCILQDLQICQKIHGISISRAAPRISHLFFADDTLLFGRATVDEARHLRFAIKLFERVSGQSVNLEKSGILFTRDVDQHTRDTILGLLGFQLVESHGKYLGLPSIIGRNKKEIFGFIKDKIWQRIHGWSKCHFSKAGKEILIKSVLQAIPIYAMSCFKFPNSVLLDIQSMISSFWWGSSPSQRKLHWCSWNSLARSKSVGGLGFRSFQAFNLALLSKQAWRVLSNPHSLLARGYEDLGGPLDSEAPFLLTSSPPTGFSFDSKVVELIDPLTNWWNYQLIRDTFNTSEAKAILSIPLNASSHRDTWCWFPNKNRKFSVRSAYKVVLDNPSDFPVSGPSTASGATPLPIWKILWRTHLPNRILHFSWRLLTYTLSCPENLERRHLSHTERCPLCNQPVIDTSHIFFLCPVVSQVWYLAGLTDLISLFQQHCGVLWAREIVLNSPEHVITFFLTLCCSIWYGWNLKCFEDQTFSPQSIVISAKQTLLTFQSTKVWPERPSKSLNSANLVEAPPPGIHIFFDGAISTQNQQAGLGIFILGENGTFIKGVSKSFPGITNPAIAEALALREAICLALTLPHLKVAFLGDSAIIISAAKGTSESPPDCDPILADITKLLRTFQHEGLFWIPRINNIVAHELAYYAKLNPCTAMSWSQPPDFLSQLALDHFQHN</sequence>
<dbReference type="Pfam" id="PF13456">
    <property type="entry name" value="RVT_3"/>
    <property type="match status" value="1"/>
</dbReference>
<dbReference type="Pfam" id="PF03372">
    <property type="entry name" value="Exo_endo_phos"/>
    <property type="match status" value="1"/>
</dbReference>
<dbReference type="CDD" id="cd01650">
    <property type="entry name" value="RT_nLTR_like"/>
    <property type="match status" value="1"/>
</dbReference>
<evidence type="ECO:0000259" key="1">
    <source>
        <dbReference type="PROSITE" id="PS50878"/>
    </source>
</evidence>
<dbReference type="PROSITE" id="PS50878">
    <property type="entry name" value="RT_POL"/>
    <property type="match status" value="1"/>
</dbReference>
<dbReference type="SUPFAM" id="SSF53098">
    <property type="entry name" value="Ribonuclease H-like"/>
    <property type="match status" value="1"/>
</dbReference>
<dbReference type="InterPro" id="IPR044730">
    <property type="entry name" value="RNase_H-like_dom_plant"/>
</dbReference>
<dbReference type="InterPro" id="IPR036691">
    <property type="entry name" value="Endo/exonu/phosph_ase_sf"/>
</dbReference>
<dbReference type="Pfam" id="PF00078">
    <property type="entry name" value="RVT_1"/>
    <property type="match status" value="1"/>
</dbReference>
<evidence type="ECO:0000313" key="2">
    <source>
        <dbReference type="EMBL" id="KAK6144547.1"/>
    </source>
</evidence>
<dbReference type="Pfam" id="PF13966">
    <property type="entry name" value="zf-RVT"/>
    <property type="match status" value="1"/>
</dbReference>
<gene>
    <name evidence="2" type="ORF">DH2020_021367</name>
</gene>
<feature type="domain" description="Reverse transcriptase" evidence="1">
    <location>
        <begin position="443"/>
        <end position="713"/>
    </location>
</feature>
<dbReference type="PANTHER" id="PTHR33116:SF86">
    <property type="entry name" value="REVERSE TRANSCRIPTASE DOMAIN-CONTAINING PROTEIN"/>
    <property type="match status" value="1"/>
</dbReference>
<dbReference type="InterPro" id="IPR026960">
    <property type="entry name" value="RVT-Znf"/>
</dbReference>
<proteinExistence type="predicted"/>
<dbReference type="InterPro" id="IPR036397">
    <property type="entry name" value="RNaseH_sf"/>
</dbReference>
<dbReference type="InterPro" id="IPR012337">
    <property type="entry name" value="RNaseH-like_sf"/>
</dbReference>
<dbReference type="EMBL" id="JABTTQ020000012">
    <property type="protein sequence ID" value="KAK6144547.1"/>
    <property type="molecule type" value="Genomic_DNA"/>
</dbReference>
<keyword evidence="3" id="KW-1185">Reference proteome</keyword>
<reference evidence="2 3" key="1">
    <citation type="journal article" date="2021" name="Comput. Struct. Biotechnol. J.">
        <title>De novo genome assembly of the potent medicinal plant Rehmannia glutinosa using nanopore technology.</title>
        <authorList>
            <person name="Ma L."/>
            <person name="Dong C."/>
            <person name="Song C."/>
            <person name="Wang X."/>
            <person name="Zheng X."/>
            <person name="Niu Y."/>
            <person name="Chen S."/>
            <person name="Feng W."/>
        </authorList>
    </citation>
    <scope>NUCLEOTIDE SEQUENCE [LARGE SCALE GENOMIC DNA]</scope>
    <source>
        <strain evidence="2">DH-2019</strain>
    </source>
</reference>
<dbReference type="Gene3D" id="3.60.10.10">
    <property type="entry name" value="Endonuclease/exonuclease/phosphatase"/>
    <property type="match status" value="1"/>
</dbReference>
<organism evidence="2 3">
    <name type="scientific">Rehmannia glutinosa</name>
    <name type="common">Chinese foxglove</name>
    <dbReference type="NCBI Taxonomy" id="99300"/>
    <lineage>
        <taxon>Eukaryota</taxon>
        <taxon>Viridiplantae</taxon>
        <taxon>Streptophyta</taxon>
        <taxon>Embryophyta</taxon>
        <taxon>Tracheophyta</taxon>
        <taxon>Spermatophyta</taxon>
        <taxon>Magnoliopsida</taxon>
        <taxon>eudicotyledons</taxon>
        <taxon>Gunneridae</taxon>
        <taxon>Pentapetalae</taxon>
        <taxon>asterids</taxon>
        <taxon>lamiids</taxon>
        <taxon>Lamiales</taxon>
        <taxon>Orobanchaceae</taxon>
        <taxon>Rehmannieae</taxon>
        <taxon>Rehmannia</taxon>
    </lineage>
</organism>
<dbReference type="Gene3D" id="3.30.420.10">
    <property type="entry name" value="Ribonuclease H-like superfamily/Ribonuclease H"/>
    <property type="match status" value="1"/>
</dbReference>
<dbReference type="InterPro" id="IPR002156">
    <property type="entry name" value="RNaseH_domain"/>
</dbReference>
<comment type="caution">
    <text evidence="2">The sequence shown here is derived from an EMBL/GenBank/DDBJ whole genome shotgun (WGS) entry which is preliminary data.</text>
</comment>
<dbReference type="InterPro" id="IPR000477">
    <property type="entry name" value="RT_dom"/>
</dbReference>
<dbReference type="PANTHER" id="PTHR33116">
    <property type="entry name" value="REVERSE TRANSCRIPTASE ZINC-BINDING DOMAIN-CONTAINING PROTEIN-RELATED-RELATED"/>
    <property type="match status" value="1"/>
</dbReference>